<keyword evidence="10 11" id="KW-0119">Carbohydrate metabolism</keyword>
<dbReference type="Pfam" id="PF00834">
    <property type="entry name" value="Ribul_P_3_epim"/>
    <property type="match status" value="1"/>
</dbReference>
<comment type="function">
    <text evidence="10">Catalyzes the reversible epimerization of D-ribulose 5-phosphate to D-xylulose 5-phosphate.</text>
</comment>
<evidence type="ECO:0000313" key="16">
    <source>
        <dbReference type="Proteomes" id="UP000078532"/>
    </source>
</evidence>
<evidence type="ECO:0000256" key="9">
    <source>
        <dbReference type="ARBA" id="ARBA00023235"/>
    </source>
</evidence>
<feature type="binding site" evidence="10 13">
    <location>
        <position position="174"/>
    </location>
    <ligand>
        <name>a divalent metal cation</name>
        <dbReference type="ChEBI" id="CHEBI:60240"/>
    </ligand>
</feature>
<feature type="binding site" evidence="10 13">
    <location>
        <position position="32"/>
    </location>
    <ligand>
        <name>a divalent metal cation</name>
        <dbReference type="ChEBI" id="CHEBI:60240"/>
    </ligand>
</feature>
<dbReference type="Proteomes" id="UP000078532">
    <property type="component" value="Unassembled WGS sequence"/>
</dbReference>
<comment type="cofactor">
    <cofactor evidence="2">
        <name>Mn(2+)</name>
        <dbReference type="ChEBI" id="CHEBI:29035"/>
    </cofactor>
</comment>
<feature type="active site" description="Proton donor" evidence="10 12">
    <location>
        <position position="174"/>
    </location>
</feature>
<feature type="binding site" evidence="10">
    <location>
        <begin position="174"/>
        <end position="176"/>
    </location>
    <ligand>
        <name>substrate</name>
    </ligand>
</feature>
<dbReference type="CDD" id="cd00429">
    <property type="entry name" value="RPE"/>
    <property type="match status" value="1"/>
</dbReference>
<feature type="binding site" evidence="10 14">
    <location>
        <begin position="141"/>
        <end position="144"/>
    </location>
    <ligand>
        <name>substrate</name>
    </ligand>
</feature>
<feature type="binding site" evidence="10 14">
    <location>
        <position position="65"/>
    </location>
    <ligand>
        <name>substrate</name>
    </ligand>
</feature>
<evidence type="ECO:0000256" key="3">
    <source>
        <dbReference type="ARBA" id="ARBA00001941"/>
    </source>
</evidence>
<feature type="binding site" evidence="14">
    <location>
        <position position="176"/>
    </location>
    <ligand>
        <name>substrate</name>
    </ligand>
</feature>
<feature type="active site" description="Proton acceptor" evidence="10 12">
    <location>
        <position position="34"/>
    </location>
</feature>
<comment type="similarity">
    <text evidence="6 10 11">Belongs to the ribulose-phosphate 3-epimerase family.</text>
</comment>
<keyword evidence="13" id="KW-0170">Cobalt</keyword>
<dbReference type="SUPFAM" id="SSF51366">
    <property type="entry name" value="Ribulose-phoshate binding barrel"/>
    <property type="match status" value="1"/>
</dbReference>
<dbReference type="InterPro" id="IPR011060">
    <property type="entry name" value="RibuloseP-bd_barrel"/>
</dbReference>
<dbReference type="HAMAP" id="MF_02227">
    <property type="entry name" value="RPE"/>
    <property type="match status" value="1"/>
</dbReference>
<protein>
    <recommendedName>
        <fullName evidence="7 10">Ribulose-phosphate 3-epimerase</fullName>
        <ecNumber evidence="7 10">5.1.3.1</ecNumber>
    </recommendedName>
</protein>
<dbReference type="GO" id="GO:0006098">
    <property type="term" value="P:pentose-phosphate shunt"/>
    <property type="evidence" value="ECO:0007669"/>
    <property type="project" value="UniProtKB-UniRule"/>
</dbReference>
<evidence type="ECO:0000256" key="10">
    <source>
        <dbReference type="HAMAP-Rule" id="MF_02227"/>
    </source>
</evidence>
<evidence type="ECO:0000256" key="2">
    <source>
        <dbReference type="ARBA" id="ARBA00001936"/>
    </source>
</evidence>
<evidence type="ECO:0000256" key="14">
    <source>
        <dbReference type="PIRSR" id="PIRSR001461-3"/>
    </source>
</evidence>
<dbReference type="PROSITE" id="PS01085">
    <property type="entry name" value="RIBUL_P_3_EPIMER_1"/>
    <property type="match status" value="1"/>
</dbReference>
<keyword evidence="13" id="KW-0862">Zinc</keyword>
<evidence type="ECO:0000313" key="15">
    <source>
        <dbReference type="EMBL" id="OAT81409.1"/>
    </source>
</evidence>
<dbReference type="GO" id="GO:0046872">
    <property type="term" value="F:metal ion binding"/>
    <property type="evidence" value="ECO:0007669"/>
    <property type="project" value="UniProtKB-UniRule"/>
</dbReference>
<feature type="binding site" evidence="10 14">
    <location>
        <begin position="196"/>
        <end position="197"/>
    </location>
    <ligand>
        <name>substrate</name>
    </ligand>
</feature>
<keyword evidence="9 10" id="KW-0413">Isomerase</keyword>
<name>A0A1B7LE82_9FIRM</name>
<dbReference type="GO" id="GO:0019323">
    <property type="term" value="P:pentose catabolic process"/>
    <property type="evidence" value="ECO:0007669"/>
    <property type="project" value="UniProtKB-UniRule"/>
</dbReference>
<evidence type="ECO:0000256" key="13">
    <source>
        <dbReference type="PIRSR" id="PIRSR001461-2"/>
    </source>
</evidence>
<feature type="binding site" evidence="10 13">
    <location>
        <position position="34"/>
    </location>
    <ligand>
        <name>a divalent metal cation</name>
        <dbReference type="ChEBI" id="CHEBI:60240"/>
    </ligand>
</feature>
<comment type="cofactor">
    <cofactor evidence="3">
        <name>Co(2+)</name>
        <dbReference type="ChEBI" id="CHEBI:48828"/>
    </cofactor>
</comment>
<dbReference type="PROSITE" id="PS01086">
    <property type="entry name" value="RIBUL_P_3_EPIMER_2"/>
    <property type="match status" value="1"/>
</dbReference>
<comment type="cofactor">
    <cofactor evidence="4">
        <name>Zn(2+)</name>
        <dbReference type="ChEBI" id="CHEBI:29105"/>
    </cofactor>
</comment>
<dbReference type="EMBL" id="LYVF01000164">
    <property type="protein sequence ID" value="OAT81409.1"/>
    <property type="molecule type" value="Genomic_DNA"/>
</dbReference>
<dbReference type="EC" id="5.1.3.1" evidence="7 10"/>
<reference evidence="15 16" key="1">
    <citation type="submission" date="2016-04" db="EMBL/GenBank/DDBJ databases">
        <authorList>
            <person name="Evans L.H."/>
            <person name="Alamgir A."/>
            <person name="Owens N."/>
            <person name="Weber N.D."/>
            <person name="Virtaneva K."/>
            <person name="Barbian K."/>
            <person name="Babar A."/>
            <person name="Rosenke K."/>
        </authorList>
    </citation>
    <scope>NUCLEOTIDE SEQUENCE [LARGE SCALE GENOMIC DNA]</scope>
    <source>
        <strain evidence="15 16">LMa1</strain>
    </source>
</reference>
<comment type="caution">
    <text evidence="15">The sequence shown here is derived from an EMBL/GenBank/DDBJ whole genome shotgun (WGS) entry which is preliminary data.</text>
</comment>
<organism evidence="15 16">
    <name type="scientific">Desulfotomaculum copahuensis</name>
    <dbReference type="NCBI Taxonomy" id="1838280"/>
    <lineage>
        <taxon>Bacteria</taxon>
        <taxon>Bacillati</taxon>
        <taxon>Bacillota</taxon>
        <taxon>Clostridia</taxon>
        <taxon>Eubacteriales</taxon>
        <taxon>Desulfotomaculaceae</taxon>
        <taxon>Desulfotomaculum</taxon>
    </lineage>
</organism>
<evidence type="ECO:0000256" key="7">
    <source>
        <dbReference type="ARBA" id="ARBA00013188"/>
    </source>
</evidence>
<dbReference type="GO" id="GO:0005737">
    <property type="term" value="C:cytoplasm"/>
    <property type="evidence" value="ECO:0007669"/>
    <property type="project" value="UniProtKB-ARBA"/>
</dbReference>
<evidence type="ECO:0000256" key="8">
    <source>
        <dbReference type="ARBA" id="ARBA00022723"/>
    </source>
</evidence>
<evidence type="ECO:0000256" key="5">
    <source>
        <dbReference type="ARBA" id="ARBA00001954"/>
    </source>
</evidence>
<feature type="binding site" evidence="10 13">
    <location>
        <position position="65"/>
    </location>
    <ligand>
        <name>a divalent metal cation</name>
        <dbReference type="ChEBI" id="CHEBI:60240"/>
    </ligand>
</feature>
<dbReference type="RefSeq" id="WP_066668590.1">
    <property type="nucleotide sequence ID" value="NZ_LYVF01000164.1"/>
</dbReference>
<sequence>MVKLAPSILSADFARLAADVRRVEQAGADYLHIDVMDGHFVPNITIGPPVVAALRPESKLVFDVHLMIERPENYIDDFIQAGADLVTVHVEACRHLHRTLARIRERGVRAGVALNPATPEEALKYVLPLVDLVLVMTVNPGFGGQVFISGVVPKIERLREMLARAGAAAEIEVDGGIGTDTAPLVAAAGAGVLVAGSAVFNHGDPARAIREIRAAAGNMTGNHPEKEV</sequence>
<dbReference type="PANTHER" id="PTHR11749">
    <property type="entry name" value="RIBULOSE-5-PHOSPHATE-3-EPIMERASE"/>
    <property type="match status" value="1"/>
</dbReference>
<feature type="binding site" evidence="10 14">
    <location>
        <position position="7"/>
    </location>
    <ligand>
        <name>substrate</name>
    </ligand>
</feature>
<dbReference type="FunFam" id="3.20.20.70:FF:000004">
    <property type="entry name" value="Ribulose-phosphate 3-epimerase"/>
    <property type="match status" value="1"/>
</dbReference>
<evidence type="ECO:0000256" key="1">
    <source>
        <dbReference type="ARBA" id="ARBA00001782"/>
    </source>
</evidence>
<comment type="catalytic activity">
    <reaction evidence="1 10 11">
        <text>D-ribulose 5-phosphate = D-xylulose 5-phosphate</text>
        <dbReference type="Rhea" id="RHEA:13677"/>
        <dbReference type="ChEBI" id="CHEBI:57737"/>
        <dbReference type="ChEBI" id="CHEBI:58121"/>
        <dbReference type="EC" id="5.1.3.1"/>
    </reaction>
</comment>
<dbReference type="InterPro" id="IPR026019">
    <property type="entry name" value="Ribul_P_3_epim"/>
</dbReference>
<accession>A0A1B7LE82</accession>
<dbReference type="Gene3D" id="3.20.20.70">
    <property type="entry name" value="Aldolase class I"/>
    <property type="match status" value="1"/>
</dbReference>
<evidence type="ECO:0000256" key="11">
    <source>
        <dbReference type="PIRNR" id="PIRNR001461"/>
    </source>
</evidence>
<dbReference type="GO" id="GO:0004750">
    <property type="term" value="F:D-ribulose-phosphate 3-epimerase activity"/>
    <property type="evidence" value="ECO:0007669"/>
    <property type="project" value="UniProtKB-UniRule"/>
</dbReference>
<keyword evidence="16" id="KW-1185">Reference proteome</keyword>
<dbReference type="NCBIfam" id="NF004076">
    <property type="entry name" value="PRK05581.1-4"/>
    <property type="match status" value="1"/>
</dbReference>
<dbReference type="AlphaFoldDB" id="A0A1B7LE82"/>
<keyword evidence="13" id="KW-0464">Manganese</keyword>
<gene>
    <name evidence="10" type="primary">rpe</name>
    <name evidence="15" type="ORF">A6M21_11095</name>
</gene>
<proteinExistence type="inferred from homology"/>
<dbReference type="OrthoDB" id="1645589at2"/>
<dbReference type="PIRSF" id="PIRSF001461">
    <property type="entry name" value="RPE"/>
    <property type="match status" value="1"/>
</dbReference>
<evidence type="ECO:0000256" key="12">
    <source>
        <dbReference type="PIRSR" id="PIRSR001461-1"/>
    </source>
</evidence>
<dbReference type="InterPro" id="IPR013785">
    <property type="entry name" value="Aldolase_TIM"/>
</dbReference>
<evidence type="ECO:0000256" key="4">
    <source>
        <dbReference type="ARBA" id="ARBA00001947"/>
    </source>
</evidence>
<keyword evidence="8 10" id="KW-0479">Metal-binding</keyword>
<comment type="pathway">
    <text evidence="10">Carbohydrate degradation.</text>
</comment>
<dbReference type="STRING" id="1838280.A6M21_11095"/>
<comment type="cofactor">
    <cofactor evidence="10 13">
        <name>a divalent metal cation</name>
        <dbReference type="ChEBI" id="CHEBI:60240"/>
    </cofactor>
    <text evidence="10 13">Binds 1 divalent metal cation per subunit.</text>
</comment>
<dbReference type="NCBIfam" id="TIGR01163">
    <property type="entry name" value="rpe"/>
    <property type="match status" value="1"/>
</dbReference>
<dbReference type="InterPro" id="IPR000056">
    <property type="entry name" value="Ribul_P_3_epim-like"/>
</dbReference>
<comment type="cofactor">
    <cofactor evidence="5">
        <name>Fe(2+)</name>
        <dbReference type="ChEBI" id="CHEBI:29033"/>
    </cofactor>
</comment>
<evidence type="ECO:0000256" key="6">
    <source>
        <dbReference type="ARBA" id="ARBA00009541"/>
    </source>
</evidence>